<proteinExistence type="predicted"/>
<dbReference type="Proteomes" id="UP000243077">
    <property type="component" value="Chromosome"/>
</dbReference>
<organism evidence="1 2">
    <name type="scientific">Pontimonas salivibrio</name>
    <dbReference type="NCBI Taxonomy" id="1159327"/>
    <lineage>
        <taxon>Bacteria</taxon>
        <taxon>Bacillati</taxon>
        <taxon>Actinomycetota</taxon>
        <taxon>Actinomycetes</taxon>
        <taxon>Micrococcales</taxon>
        <taxon>Microbacteriaceae</taxon>
        <taxon>Pontimonas</taxon>
    </lineage>
</organism>
<evidence type="ECO:0000313" key="1">
    <source>
        <dbReference type="EMBL" id="AVG24249.1"/>
    </source>
</evidence>
<gene>
    <name evidence="1" type="ORF">C3B54_111301</name>
</gene>
<dbReference type="EMBL" id="CP026923">
    <property type="protein sequence ID" value="AVG24249.1"/>
    <property type="molecule type" value="Genomic_DNA"/>
</dbReference>
<protein>
    <submittedName>
        <fullName evidence="1">Uncharacterized protein</fullName>
    </submittedName>
</protein>
<keyword evidence="2" id="KW-1185">Reference proteome</keyword>
<accession>A0A2L2BRG1</accession>
<reference evidence="1 2" key="1">
    <citation type="submission" date="2018-02" db="EMBL/GenBank/DDBJ databases">
        <title>Complete genome of the streamlined marine actinobacterium Pontimonas salivibrio CL-TW6 adapted to coastal planktonic lifestype.</title>
        <authorList>
            <person name="Cho B.C."/>
            <person name="Hardies S.C."/>
            <person name="Jang G.I."/>
            <person name="Hwang C.Y."/>
        </authorList>
    </citation>
    <scope>NUCLEOTIDE SEQUENCE [LARGE SCALE GENOMIC DNA]</scope>
    <source>
        <strain evidence="1 2">CL-TW6</strain>
    </source>
</reference>
<evidence type="ECO:0000313" key="2">
    <source>
        <dbReference type="Proteomes" id="UP000243077"/>
    </source>
</evidence>
<dbReference type="AlphaFoldDB" id="A0A2L2BRG1"/>
<name>A0A2L2BRG1_9MICO</name>
<sequence length="55" mass="5769">MGSEALHALGRGMNSSSKGLLPRMATIHGRDEVPNKAVACPHRVGVVNVLVTSDM</sequence>
<dbReference type="KEGG" id="psai:C3B54_111301"/>